<evidence type="ECO:0000313" key="6">
    <source>
        <dbReference type="EMBL" id="ROR97133.1"/>
    </source>
</evidence>
<evidence type="ECO:0000313" key="7">
    <source>
        <dbReference type="Proteomes" id="UP000275356"/>
    </source>
</evidence>
<evidence type="ECO:0000256" key="4">
    <source>
        <dbReference type="SAM" id="MobiDB-lite"/>
    </source>
</evidence>
<comment type="caution">
    <text evidence="6">The sequence shown here is derived from an EMBL/GenBank/DDBJ whole genome shotgun (WGS) entry which is preliminary data.</text>
</comment>
<dbReference type="InterPro" id="IPR036890">
    <property type="entry name" value="HATPase_C_sf"/>
</dbReference>
<dbReference type="GO" id="GO:0016301">
    <property type="term" value="F:kinase activity"/>
    <property type="evidence" value="ECO:0007669"/>
    <property type="project" value="UniProtKB-KW"/>
</dbReference>
<dbReference type="RefSeq" id="WP_123739222.1">
    <property type="nucleotide sequence ID" value="NZ_RKHQ01000001.1"/>
</dbReference>
<keyword evidence="5" id="KW-1133">Transmembrane helix</keyword>
<keyword evidence="1" id="KW-0808">Transferase</keyword>
<dbReference type="AlphaFoldDB" id="A0A3N2DBK5"/>
<protein>
    <submittedName>
        <fullName evidence="6">Signal transduction histidine kinase</fullName>
    </submittedName>
</protein>
<dbReference type="GO" id="GO:0000160">
    <property type="term" value="P:phosphorelay signal transduction system"/>
    <property type="evidence" value="ECO:0007669"/>
    <property type="project" value="UniProtKB-KW"/>
</dbReference>
<feature type="transmembrane region" description="Helical" evidence="5">
    <location>
        <begin position="465"/>
        <end position="484"/>
    </location>
</feature>
<proteinExistence type="predicted"/>
<evidence type="ECO:0000256" key="1">
    <source>
        <dbReference type="ARBA" id="ARBA00022679"/>
    </source>
</evidence>
<feature type="transmembrane region" description="Helical" evidence="5">
    <location>
        <begin position="164"/>
        <end position="184"/>
    </location>
</feature>
<feature type="transmembrane region" description="Helical" evidence="5">
    <location>
        <begin position="496"/>
        <end position="513"/>
    </location>
</feature>
<gene>
    <name evidence="6" type="ORF">EDD28_1726</name>
</gene>
<keyword evidence="5" id="KW-0472">Membrane</keyword>
<dbReference type="EMBL" id="RKHQ01000001">
    <property type="protein sequence ID" value="ROR97133.1"/>
    <property type="molecule type" value="Genomic_DNA"/>
</dbReference>
<reference evidence="6 7" key="1">
    <citation type="submission" date="2018-11" db="EMBL/GenBank/DDBJ databases">
        <title>Sequencing the genomes of 1000 actinobacteria strains.</title>
        <authorList>
            <person name="Klenk H.-P."/>
        </authorList>
    </citation>
    <scope>NUCLEOTIDE SEQUENCE [LARGE SCALE GENOMIC DNA]</scope>
    <source>
        <strain evidence="6 7">DSM 13521</strain>
    </source>
</reference>
<feature type="transmembrane region" description="Helical" evidence="5">
    <location>
        <begin position="519"/>
        <end position="535"/>
    </location>
</feature>
<feature type="transmembrane region" description="Helical" evidence="5">
    <location>
        <begin position="542"/>
        <end position="562"/>
    </location>
</feature>
<accession>A0A3N2DBK5</accession>
<sequence>MSPSTPDGAPRYLAPRLIESLVADGPGWASESLRRTVRRVALTLVADWQVVMVLAALASLGWGAWQLATACAALGGYALVAGYSRRRLPVWFVAGAMAALSAWALVAGGHPSSVLVLAACWQTNFASLTAGFLELRGRAVAQVVLAAVAVAATVALLLPEWGPAMPITVVVTQIAIIVALRWGLRSVLALTATADADVAAAERTMAQAAVTRRLSAQIAEDAAVLHDTAINTLGAIARGGAATADVDQVREQCAHDVVLLDSLVRERRDLAGEDRTLRDALAASGLPVERRGLDDASLDALTRRLDRRTVAGIVGAVHEARRNATKHSGAASVVVSTAVDAGRLTIEVRDEGVGFDGDVPEGRGIDRSIATRARAGGFTARIRTAPGAGTSVELGVALRPEPDAGGTDDASGAGEAASAGRPSFPLDVEILLTNLNHRAGLLWGLGVTAVGVVLTVNGGTRRLDVLLPMIAIMALAWLGARTWARRSPTWLGRTGLIVATCAVFALSAAASGFGTDHVIDWQALAATGPAILLLSTRPSTRVLVALALAWTGVAAAIAALVLPHSPTASGNVAVAAAVGIVFAAFWARAQRVAEALARRTADVRGRAAEAQIAEAAERAAQLSYLRWVDAGLEPAVALLRAIADGRSNPVDAATRRACDEEERHLRQLLPISPELVHLGHHLVPLLRLARDRSVSCTLRLGDRDTEDEAVALAVSGTIRTVIEAAGTGDVVMASVFPVHDGLQLTITGPPRALVALDASGRAPGPGAVGVEVAVEASADLAVALAVFPDVGRSSAGP</sequence>
<name>A0A3N2DBK5_9MICO</name>
<dbReference type="OrthoDB" id="5241249at2"/>
<dbReference type="PANTHER" id="PTHR24421:SF61">
    <property type="entry name" value="OXYGEN SENSOR HISTIDINE KINASE NREB"/>
    <property type="match status" value="1"/>
</dbReference>
<feature type="region of interest" description="Disordered" evidence="4">
    <location>
        <begin position="399"/>
        <end position="420"/>
    </location>
</feature>
<keyword evidence="7" id="KW-1185">Reference proteome</keyword>
<feature type="transmembrane region" description="Helical" evidence="5">
    <location>
        <begin position="114"/>
        <end position="133"/>
    </location>
</feature>
<dbReference type="PANTHER" id="PTHR24421">
    <property type="entry name" value="NITRATE/NITRITE SENSOR PROTEIN NARX-RELATED"/>
    <property type="match status" value="1"/>
</dbReference>
<feature type="transmembrane region" description="Helical" evidence="5">
    <location>
        <begin position="440"/>
        <end position="459"/>
    </location>
</feature>
<feature type="transmembrane region" description="Helical" evidence="5">
    <location>
        <begin position="568"/>
        <end position="589"/>
    </location>
</feature>
<dbReference type="SUPFAM" id="SSF55874">
    <property type="entry name" value="ATPase domain of HSP90 chaperone/DNA topoisomerase II/histidine kinase"/>
    <property type="match status" value="1"/>
</dbReference>
<keyword evidence="3" id="KW-0902">Two-component regulatory system</keyword>
<dbReference type="Gene3D" id="3.30.565.10">
    <property type="entry name" value="Histidine kinase-like ATPase, C-terminal domain"/>
    <property type="match status" value="1"/>
</dbReference>
<evidence type="ECO:0000256" key="3">
    <source>
        <dbReference type="ARBA" id="ARBA00023012"/>
    </source>
</evidence>
<keyword evidence="2 6" id="KW-0418">Kinase</keyword>
<dbReference type="InterPro" id="IPR050482">
    <property type="entry name" value="Sensor_HK_TwoCompSys"/>
</dbReference>
<feature type="compositionally biased region" description="Low complexity" evidence="4">
    <location>
        <begin position="403"/>
        <end position="420"/>
    </location>
</feature>
<feature type="transmembrane region" description="Helical" evidence="5">
    <location>
        <begin position="90"/>
        <end position="108"/>
    </location>
</feature>
<keyword evidence="5" id="KW-0812">Transmembrane</keyword>
<dbReference type="CDD" id="cd16917">
    <property type="entry name" value="HATPase_UhpB-NarQ-NarX-like"/>
    <property type="match status" value="1"/>
</dbReference>
<evidence type="ECO:0000256" key="2">
    <source>
        <dbReference type="ARBA" id="ARBA00022777"/>
    </source>
</evidence>
<evidence type="ECO:0000256" key="5">
    <source>
        <dbReference type="SAM" id="Phobius"/>
    </source>
</evidence>
<feature type="transmembrane region" description="Helical" evidence="5">
    <location>
        <begin position="64"/>
        <end position="83"/>
    </location>
</feature>
<feature type="transmembrane region" description="Helical" evidence="5">
    <location>
        <begin position="140"/>
        <end position="158"/>
    </location>
</feature>
<organism evidence="6 7">
    <name type="scientific">Salana multivorans</name>
    <dbReference type="NCBI Taxonomy" id="120377"/>
    <lineage>
        <taxon>Bacteria</taxon>
        <taxon>Bacillati</taxon>
        <taxon>Actinomycetota</taxon>
        <taxon>Actinomycetes</taxon>
        <taxon>Micrococcales</taxon>
        <taxon>Beutenbergiaceae</taxon>
        <taxon>Salana</taxon>
    </lineage>
</organism>
<dbReference type="Proteomes" id="UP000275356">
    <property type="component" value="Unassembled WGS sequence"/>
</dbReference>